<feature type="domain" description="Rhodanese" evidence="1">
    <location>
        <begin position="164"/>
        <end position="261"/>
    </location>
</feature>
<dbReference type="PROSITE" id="PS50206">
    <property type="entry name" value="RHODANESE_3"/>
    <property type="match status" value="3"/>
</dbReference>
<protein>
    <submittedName>
        <fullName evidence="2">Rhodanese-like domain-containing protein</fullName>
    </submittedName>
</protein>
<dbReference type="RefSeq" id="WP_146784601.1">
    <property type="nucleotide sequence ID" value="NZ_BAABIO010000002.1"/>
</dbReference>
<dbReference type="KEGG" id="fgg:FSB75_06680"/>
<feature type="domain" description="Rhodanese" evidence="1">
    <location>
        <begin position="41"/>
        <end position="141"/>
    </location>
</feature>
<dbReference type="OrthoDB" id="9808735at2"/>
<keyword evidence="3" id="KW-1185">Reference proteome</keyword>
<name>A0A5B8UGZ1_9BACT</name>
<dbReference type="InterPro" id="IPR050229">
    <property type="entry name" value="GlpE_sulfurtransferase"/>
</dbReference>
<accession>A0A5B8UGZ1</accession>
<dbReference type="PANTHER" id="PTHR43031">
    <property type="entry name" value="FAD-DEPENDENT OXIDOREDUCTASE"/>
    <property type="match status" value="1"/>
</dbReference>
<sequence length="401" mass="45262">MKHLFAAAFCFSVFAGHAQFKADNVRYKTVFPEDLCQTLKANPGYVLLDVRSDGEYNDTLSMSPSLNIGHLQNAQHIDIRQLPARWKELTAYKDQPLFIYCSHSQRSRRASRLLADSGFTKVYNINGGLTNFYAQGIQSLPCSNYTIVTNVPYKIVSAKQLASNKENYYIIDLRSDSVFNGKTANERIKMEGRFVNAVNIPFENFGKALSLYPDKKILLVDDYGDKSPLAAKMLLDKGFKNVSILFNGMDAWLDYATNATEKPSVKWTSFSKVTLLSPDEFSKWTDGNKSFTLIDVRPKDQFNNGSKSYWQNIGQIKNAVNVPVSEFPAPASLPDKSTPVVVYGFNSENEIFGTAQWFKSQGYRNVYVLQGGIWNLRWASHNLKNKSRLNNLVVNVPAENE</sequence>
<dbReference type="PANTHER" id="PTHR43031:SF1">
    <property type="entry name" value="PYRIDINE NUCLEOTIDE-DISULPHIDE OXIDOREDUCTASE"/>
    <property type="match status" value="1"/>
</dbReference>
<organism evidence="2 3">
    <name type="scientific">Flavisolibacter ginsenosidimutans</name>
    <dbReference type="NCBI Taxonomy" id="661481"/>
    <lineage>
        <taxon>Bacteria</taxon>
        <taxon>Pseudomonadati</taxon>
        <taxon>Bacteroidota</taxon>
        <taxon>Chitinophagia</taxon>
        <taxon>Chitinophagales</taxon>
        <taxon>Chitinophagaceae</taxon>
        <taxon>Flavisolibacter</taxon>
    </lineage>
</organism>
<dbReference type="AlphaFoldDB" id="A0A5B8UGZ1"/>
<evidence type="ECO:0000259" key="1">
    <source>
        <dbReference type="PROSITE" id="PS50206"/>
    </source>
</evidence>
<dbReference type="Gene3D" id="3.40.250.10">
    <property type="entry name" value="Rhodanese-like domain"/>
    <property type="match status" value="3"/>
</dbReference>
<reference evidence="2 3" key="1">
    <citation type="journal article" date="2015" name="Int. J. Syst. Evol. Microbiol.">
        <title>Flavisolibacter ginsenosidimutans sp. nov., with ginsenoside-converting activity isolated from soil used for cultivating ginseng.</title>
        <authorList>
            <person name="Zhao Y."/>
            <person name="Liu Q."/>
            <person name="Kang M.S."/>
            <person name="Jin F."/>
            <person name="Yu H."/>
            <person name="Im W.T."/>
        </authorList>
    </citation>
    <scope>NUCLEOTIDE SEQUENCE [LARGE SCALE GENOMIC DNA]</scope>
    <source>
        <strain evidence="2 3">Gsoil 636</strain>
    </source>
</reference>
<dbReference type="InterPro" id="IPR001763">
    <property type="entry name" value="Rhodanese-like_dom"/>
</dbReference>
<evidence type="ECO:0000313" key="3">
    <source>
        <dbReference type="Proteomes" id="UP000321204"/>
    </source>
</evidence>
<dbReference type="InterPro" id="IPR036873">
    <property type="entry name" value="Rhodanese-like_dom_sf"/>
</dbReference>
<gene>
    <name evidence="2" type="ORF">FSB75_06680</name>
</gene>
<dbReference type="EMBL" id="CP042433">
    <property type="protein sequence ID" value="QEC55596.1"/>
    <property type="molecule type" value="Genomic_DNA"/>
</dbReference>
<dbReference type="Pfam" id="PF00581">
    <property type="entry name" value="Rhodanese"/>
    <property type="match status" value="3"/>
</dbReference>
<feature type="domain" description="Rhodanese" evidence="1">
    <location>
        <begin position="287"/>
        <end position="387"/>
    </location>
</feature>
<dbReference type="Proteomes" id="UP000321204">
    <property type="component" value="Chromosome"/>
</dbReference>
<proteinExistence type="predicted"/>
<dbReference type="SMART" id="SM00450">
    <property type="entry name" value="RHOD"/>
    <property type="match status" value="3"/>
</dbReference>
<dbReference type="CDD" id="cd00158">
    <property type="entry name" value="RHOD"/>
    <property type="match status" value="3"/>
</dbReference>
<dbReference type="SUPFAM" id="SSF52821">
    <property type="entry name" value="Rhodanese/Cell cycle control phosphatase"/>
    <property type="match status" value="3"/>
</dbReference>
<evidence type="ECO:0000313" key="2">
    <source>
        <dbReference type="EMBL" id="QEC55596.1"/>
    </source>
</evidence>